<feature type="domain" description="Mycothiol-dependent maleylpyruvate isomerase metal-binding" evidence="1">
    <location>
        <begin position="8"/>
        <end position="148"/>
    </location>
</feature>
<dbReference type="InterPro" id="IPR017517">
    <property type="entry name" value="Maleyloyr_isom"/>
</dbReference>
<keyword evidence="2" id="KW-0413">Isomerase</keyword>
<reference evidence="2 3" key="1">
    <citation type="submission" date="2020-08" db="EMBL/GenBank/DDBJ databases">
        <authorList>
            <person name="Mo P."/>
        </authorList>
    </citation>
    <scope>NUCLEOTIDE SEQUENCE [LARGE SCALE GENOMIC DNA]</scope>
    <source>
        <strain evidence="2 3">CGMCC 4.1532</strain>
    </source>
</reference>
<dbReference type="KEGG" id="ppel:H6H00_05985"/>
<dbReference type="InterPro" id="IPR034660">
    <property type="entry name" value="DinB/YfiT-like"/>
</dbReference>
<dbReference type="EMBL" id="CP060131">
    <property type="protein sequence ID" value="QNG53515.1"/>
    <property type="molecule type" value="Genomic_DNA"/>
</dbReference>
<name>A0A7G7ML54_9PSEU</name>
<dbReference type="Gene3D" id="1.20.120.450">
    <property type="entry name" value="dinb family like domain"/>
    <property type="match status" value="1"/>
</dbReference>
<dbReference type="RefSeq" id="WP_185720342.1">
    <property type="nucleotide sequence ID" value="NZ_BAAAWI010000001.1"/>
</dbReference>
<dbReference type="GO" id="GO:0046872">
    <property type="term" value="F:metal ion binding"/>
    <property type="evidence" value="ECO:0007669"/>
    <property type="project" value="InterPro"/>
</dbReference>
<evidence type="ECO:0000313" key="2">
    <source>
        <dbReference type="EMBL" id="QNG53515.1"/>
    </source>
</evidence>
<accession>A0A7G7ML54</accession>
<evidence type="ECO:0000313" key="3">
    <source>
        <dbReference type="Proteomes" id="UP000515728"/>
    </source>
</evidence>
<keyword evidence="3" id="KW-1185">Reference proteome</keyword>
<gene>
    <name evidence="2" type="ORF">H6H00_05985</name>
</gene>
<proteinExistence type="predicted"/>
<dbReference type="InterPro" id="IPR024344">
    <property type="entry name" value="MDMPI_metal-binding"/>
</dbReference>
<evidence type="ECO:0000259" key="1">
    <source>
        <dbReference type="Pfam" id="PF11716"/>
    </source>
</evidence>
<dbReference type="NCBIfam" id="TIGR03083">
    <property type="entry name" value="maleylpyruvate isomerase family mycothiol-dependent enzyme"/>
    <property type="match status" value="1"/>
</dbReference>
<sequence>MEAITQALREQHDELDAILAGLDGAGWAEPVPDCPGWSVTDVVLHLAQTDELVVSSLDAGFPAAAEKMLPGAIGETVDHTVDRLVEHERGASGPEVHARWRAASSAVRDVFAASDARRPMPWVVRDLPARTMATTRLSECWIHTHDVAAAAGVALVPGDRLRHIARLAVRTVPYAFARAGLAAPAGPVAAHLTAPDGGTWRIGDDGAATVVTGPAVEFCLIAARRLDPAASAVTATGPDADDVLRLVRTYA</sequence>
<organism evidence="2 3">
    <name type="scientific">Pseudonocardia petroleophila</name>
    <dbReference type="NCBI Taxonomy" id="37331"/>
    <lineage>
        <taxon>Bacteria</taxon>
        <taxon>Bacillati</taxon>
        <taxon>Actinomycetota</taxon>
        <taxon>Actinomycetes</taxon>
        <taxon>Pseudonocardiales</taxon>
        <taxon>Pseudonocardiaceae</taxon>
        <taxon>Pseudonocardia</taxon>
    </lineage>
</organism>
<dbReference type="Proteomes" id="UP000515728">
    <property type="component" value="Chromosome"/>
</dbReference>
<dbReference type="Pfam" id="PF11716">
    <property type="entry name" value="MDMPI_N"/>
    <property type="match status" value="1"/>
</dbReference>
<dbReference type="SUPFAM" id="SSF109854">
    <property type="entry name" value="DinB/YfiT-like putative metalloenzymes"/>
    <property type="match status" value="1"/>
</dbReference>
<dbReference type="GO" id="GO:0016853">
    <property type="term" value="F:isomerase activity"/>
    <property type="evidence" value="ECO:0007669"/>
    <property type="project" value="UniProtKB-KW"/>
</dbReference>
<protein>
    <submittedName>
        <fullName evidence="2">Maleylpyruvate isomerase family mycothiol-dependent enzyme</fullName>
    </submittedName>
</protein>
<dbReference type="AlphaFoldDB" id="A0A7G7ML54"/>